<organism evidence="1">
    <name type="scientific">marine sediment metagenome</name>
    <dbReference type="NCBI Taxonomy" id="412755"/>
    <lineage>
        <taxon>unclassified sequences</taxon>
        <taxon>metagenomes</taxon>
        <taxon>ecological metagenomes</taxon>
    </lineage>
</organism>
<name>A0A0F9NJU3_9ZZZZ</name>
<reference evidence="1" key="1">
    <citation type="journal article" date="2015" name="Nature">
        <title>Complex archaea that bridge the gap between prokaryotes and eukaryotes.</title>
        <authorList>
            <person name="Spang A."/>
            <person name="Saw J.H."/>
            <person name="Jorgensen S.L."/>
            <person name="Zaremba-Niedzwiedzka K."/>
            <person name="Martijn J."/>
            <person name="Lind A.E."/>
            <person name="van Eijk R."/>
            <person name="Schleper C."/>
            <person name="Guy L."/>
            <person name="Ettema T.J."/>
        </authorList>
    </citation>
    <scope>NUCLEOTIDE SEQUENCE</scope>
</reference>
<accession>A0A0F9NJU3</accession>
<dbReference type="EMBL" id="LAZR01006870">
    <property type="protein sequence ID" value="KKM89100.1"/>
    <property type="molecule type" value="Genomic_DNA"/>
</dbReference>
<comment type="caution">
    <text evidence="1">The sequence shown here is derived from an EMBL/GenBank/DDBJ whole genome shotgun (WGS) entry which is preliminary data.</text>
</comment>
<dbReference type="AlphaFoldDB" id="A0A0F9NJU3"/>
<proteinExistence type="predicted"/>
<sequence length="56" mass="6592">MVKQKCKRCGKTISGKIKIITYRKKLGNKSIVKVEMYDEACFKIKNKERAINERSR</sequence>
<evidence type="ECO:0000313" key="1">
    <source>
        <dbReference type="EMBL" id="KKM89100.1"/>
    </source>
</evidence>
<evidence type="ECO:0008006" key="2">
    <source>
        <dbReference type="Google" id="ProtNLM"/>
    </source>
</evidence>
<gene>
    <name evidence="1" type="ORF">LCGC14_1252110</name>
</gene>
<protein>
    <recommendedName>
        <fullName evidence="2">PARP-type domain-containing protein</fullName>
    </recommendedName>
</protein>